<reference evidence="2 3" key="1">
    <citation type="submission" date="2016-10" db="EMBL/GenBank/DDBJ databases">
        <authorList>
            <person name="de Groot N.N."/>
        </authorList>
    </citation>
    <scope>NUCLEOTIDE SEQUENCE [LARGE SCALE GENOMIC DNA]</scope>
    <source>
        <strain evidence="2 3">NE2</strain>
    </source>
</reference>
<gene>
    <name evidence="2" type="ORF">SAMN05444581_1067</name>
</gene>
<dbReference type="RefSeq" id="WP_091680915.1">
    <property type="nucleotide sequence ID" value="NZ_FOSN01000006.1"/>
</dbReference>
<proteinExistence type="predicted"/>
<organism evidence="2 3">
    <name type="scientific">Methylocapsa palsarum</name>
    <dbReference type="NCBI Taxonomy" id="1612308"/>
    <lineage>
        <taxon>Bacteria</taxon>
        <taxon>Pseudomonadati</taxon>
        <taxon>Pseudomonadota</taxon>
        <taxon>Alphaproteobacteria</taxon>
        <taxon>Hyphomicrobiales</taxon>
        <taxon>Beijerinckiaceae</taxon>
        <taxon>Methylocapsa</taxon>
    </lineage>
</organism>
<dbReference type="STRING" id="1612308.SAMN05444581_1067"/>
<keyword evidence="3" id="KW-1185">Reference proteome</keyword>
<protein>
    <submittedName>
        <fullName evidence="2">Uncharacterized protein</fullName>
    </submittedName>
</protein>
<sequence length="119" mass="13269">MGRASQHWRSGDKALAAIHLAQIGLRKIDEEDGERLALAAALLDAGMSAKDLAHELRLKIQLRVRKWSDNQPRVPAGSGRESGRWTSGDAAGGAMKRRWLRGDRREVLKVLCMTCRRMP</sequence>
<dbReference type="AlphaFoldDB" id="A0A1I3YLK8"/>
<dbReference type="OrthoDB" id="7917007at2"/>
<dbReference type="Proteomes" id="UP000198755">
    <property type="component" value="Unassembled WGS sequence"/>
</dbReference>
<feature type="region of interest" description="Disordered" evidence="1">
    <location>
        <begin position="70"/>
        <end position="90"/>
    </location>
</feature>
<evidence type="ECO:0000313" key="3">
    <source>
        <dbReference type="Proteomes" id="UP000198755"/>
    </source>
</evidence>
<evidence type="ECO:0000313" key="2">
    <source>
        <dbReference type="EMBL" id="SFK32161.1"/>
    </source>
</evidence>
<dbReference type="EMBL" id="FOSN01000006">
    <property type="protein sequence ID" value="SFK32161.1"/>
    <property type="molecule type" value="Genomic_DNA"/>
</dbReference>
<accession>A0A1I3YLK8</accession>
<evidence type="ECO:0000256" key="1">
    <source>
        <dbReference type="SAM" id="MobiDB-lite"/>
    </source>
</evidence>
<name>A0A1I3YLK8_9HYPH</name>